<evidence type="ECO:0000256" key="3">
    <source>
        <dbReference type="ARBA" id="ARBA00008621"/>
    </source>
</evidence>
<comment type="catalytic activity">
    <reaction evidence="1 10">
        <text>4-hydroxy-4-methyl-2-oxoglutarate = 2 pyruvate</text>
        <dbReference type="Rhea" id="RHEA:22748"/>
        <dbReference type="ChEBI" id="CHEBI:15361"/>
        <dbReference type="ChEBI" id="CHEBI:58276"/>
        <dbReference type="EC" id="4.1.3.17"/>
    </reaction>
</comment>
<evidence type="ECO:0000313" key="12">
    <source>
        <dbReference type="Proteomes" id="UP000050331"/>
    </source>
</evidence>
<comment type="cofactor">
    <cofactor evidence="9">
        <name>Mg(2+)</name>
        <dbReference type="ChEBI" id="CHEBI:18420"/>
    </cofactor>
</comment>
<keyword evidence="5 9" id="KW-0479">Metal-binding</keyword>
<accession>A0A0U4FNF7</accession>
<protein>
    <recommendedName>
        <fullName evidence="10">4-hydroxy-4-methyl-2-oxoglutarate aldolase</fullName>
        <shortName evidence="10">HMG aldolase</shortName>
        <ecNumber evidence="10">4.1.1.112</ecNumber>
        <ecNumber evidence="10">4.1.3.17</ecNumber>
    </recommendedName>
    <alternativeName>
        <fullName evidence="10">Oxaloacetate decarboxylase</fullName>
    </alternativeName>
</protein>
<evidence type="ECO:0000256" key="5">
    <source>
        <dbReference type="ARBA" id="ARBA00022723"/>
    </source>
</evidence>
<comment type="catalytic activity">
    <reaction evidence="8 10">
        <text>oxaloacetate + H(+) = pyruvate + CO2</text>
        <dbReference type="Rhea" id="RHEA:15641"/>
        <dbReference type="ChEBI" id="CHEBI:15361"/>
        <dbReference type="ChEBI" id="CHEBI:15378"/>
        <dbReference type="ChEBI" id="CHEBI:16452"/>
        <dbReference type="ChEBI" id="CHEBI:16526"/>
        <dbReference type="EC" id="4.1.1.112"/>
    </reaction>
</comment>
<keyword evidence="6 10" id="KW-0456">Lyase</keyword>
<dbReference type="Pfam" id="PF03737">
    <property type="entry name" value="RraA-like"/>
    <property type="match status" value="1"/>
</dbReference>
<dbReference type="GO" id="GO:0008948">
    <property type="term" value="F:oxaloacetate decarboxylase activity"/>
    <property type="evidence" value="ECO:0007669"/>
    <property type="project" value="UniProtKB-EC"/>
</dbReference>
<dbReference type="KEGG" id="lao:AOX59_17375"/>
<evidence type="ECO:0000256" key="10">
    <source>
        <dbReference type="RuleBase" id="RU004338"/>
    </source>
</evidence>
<comment type="function">
    <text evidence="7 10">Catalyzes the aldol cleavage of 4-hydroxy-4-methyl-2-oxoglutarate (HMG) into 2 molecules of pyruvate. Also contains a secondary oxaloacetate (OAA) decarboxylase activity due to the common pyruvate enolate transition state formed following C-C bond cleavage in the retro-aldol and decarboxylation reactions.</text>
</comment>
<dbReference type="InterPro" id="IPR036704">
    <property type="entry name" value="RraA/RraA-like_sf"/>
</dbReference>
<evidence type="ECO:0000256" key="4">
    <source>
        <dbReference type="ARBA" id="ARBA00011233"/>
    </source>
</evidence>
<evidence type="ECO:0000256" key="1">
    <source>
        <dbReference type="ARBA" id="ARBA00001342"/>
    </source>
</evidence>
<dbReference type="CDD" id="cd16841">
    <property type="entry name" value="RraA_family"/>
    <property type="match status" value="1"/>
</dbReference>
<dbReference type="InterPro" id="IPR005493">
    <property type="entry name" value="RraA/RraA-like"/>
</dbReference>
<dbReference type="STRING" id="1472767.AOX59_17375"/>
<evidence type="ECO:0000256" key="8">
    <source>
        <dbReference type="ARBA" id="ARBA00047973"/>
    </source>
</evidence>
<name>A0A0U4FNF7_9BACI</name>
<comment type="subunit">
    <text evidence="4 10">Homotrimer.</text>
</comment>
<feature type="binding site" evidence="9">
    <location>
        <position position="98"/>
    </location>
    <ligand>
        <name>Mg(2+)</name>
        <dbReference type="ChEBI" id="CHEBI:18420"/>
    </ligand>
</feature>
<dbReference type="NCBIfam" id="NF006875">
    <property type="entry name" value="PRK09372.1"/>
    <property type="match status" value="1"/>
</dbReference>
<dbReference type="NCBIfam" id="TIGR01935">
    <property type="entry name" value="NOT-MenG"/>
    <property type="match status" value="1"/>
</dbReference>
<dbReference type="SUPFAM" id="SSF89562">
    <property type="entry name" value="RraA-like"/>
    <property type="match status" value="1"/>
</dbReference>
<dbReference type="PANTHER" id="PTHR33254:SF4">
    <property type="entry name" value="4-HYDROXY-4-METHYL-2-OXOGLUTARATE ALDOLASE 3-RELATED"/>
    <property type="match status" value="1"/>
</dbReference>
<dbReference type="Proteomes" id="UP000050331">
    <property type="component" value="Chromosome"/>
</dbReference>
<evidence type="ECO:0000256" key="9">
    <source>
        <dbReference type="PIRSR" id="PIRSR605493-1"/>
    </source>
</evidence>
<feature type="binding site" evidence="9">
    <location>
        <begin position="75"/>
        <end position="78"/>
    </location>
    <ligand>
        <name>substrate</name>
    </ligand>
</feature>
<evidence type="ECO:0000256" key="7">
    <source>
        <dbReference type="ARBA" id="ARBA00025046"/>
    </source>
</evidence>
<comment type="similarity">
    <text evidence="3 10">Belongs to the class II aldolase/RraA-like family.</text>
</comment>
<feature type="binding site" evidence="9">
    <location>
        <position position="97"/>
    </location>
    <ligand>
        <name>substrate</name>
    </ligand>
</feature>
<proteinExistence type="inferred from homology"/>
<sequence length="159" mass="17382">MRFKTTDLCDHYSNELSICKQPFTSYGMKKAFAGPISTVKVLEDNVLVEESLKTIPEGHLLIVDGGGSRECALMGDRLASIIKNRNLAGVIIYGCIRDSADIAQMDVGVLALGTSPLKSNKKREGEKDITLAFGEVEWKPGNFAYADEDGIVISERKLI</sequence>
<keyword evidence="9" id="KW-0460">Magnesium</keyword>
<comment type="cofactor">
    <cofactor evidence="2 10">
        <name>a divalent metal cation</name>
        <dbReference type="ChEBI" id="CHEBI:60240"/>
    </cofactor>
</comment>
<organism evidence="11 12">
    <name type="scientific">Lentibacillus amyloliquefaciens</name>
    <dbReference type="NCBI Taxonomy" id="1472767"/>
    <lineage>
        <taxon>Bacteria</taxon>
        <taxon>Bacillati</taxon>
        <taxon>Bacillota</taxon>
        <taxon>Bacilli</taxon>
        <taxon>Bacillales</taxon>
        <taxon>Bacillaceae</taxon>
        <taxon>Lentibacillus</taxon>
    </lineage>
</organism>
<dbReference type="InterPro" id="IPR010203">
    <property type="entry name" value="RraA"/>
</dbReference>
<dbReference type="RefSeq" id="WP_068447436.1">
    <property type="nucleotide sequence ID" value="NZ_CP013862.1"/>
</dbReference>
<evidence type="ECO:0000256" key="2">
    <source>
        <dbReference type="ARBA" id="ARBA00001968"/>
    </source>
</evidence>
<reference evidence="11 12" key="1">
    <citation type="submission" date="2016-01" db="EMBL/GenBank/DDBJ databases">
        <title>Complete genome sequence of strain Lentibacillus amyloliquefaciens LAM0015T isolated from saline sediment.</title>
        <authorList>
            <person name="Wang J.-L."/>
            <person name="He M.-X."/>
        </authorList>
    </citation>
    <scope>NUCLEOTIDE SEQUENCE [LARGE SCALE GENOMIC DNA]</scope>
    <source>
        <strain evidence="11 12">LAM0015</strain>
    </source>
</reference>
<dbReference type="GO" id="GO:0008428">
    <property type="term" value="F:ribonuclease inhibitor activity"/>
    <property type="evidence" value="ECO:0007669"/>
    <property type="project" value="InterPro"/>
</dbReference>
<gene>
    <name evidence="11" type="ORF">AOX59_17375</name>
</gene>
<dbReference type="EC" id="4.1.1.112" evidence="10"/>
<evidence type="ECO:0000256" key="6">
    <source>
        <dbReference type="ARBA" id="ARBA00023239"/>
    </source>
</evidence>
<dbReference type="PANTHER" id="PTHR33254">
    <property type="entry name" value="4-HYDROXY-4-METHYL-2-OXOGLUTARATE ALDOLASE 3-RELATED"/>
    <property type="match status" value="1"/>
</dbReference>
<dbReference type="OrthoDB" id="9784786at2"/>
<dbReference type="GO" id="GO:0047443">
    <property type="term" value="F:4-hydroxy-4-methyl-2-oxoglutarate aldolase activity"/>
    <property type="evidence" value="ECO:0007669"/>
    <property type="project" value="UniProtKB-EC"/>
</dbReference>
<dbReference type="Gene3D" id="3.50.30.40">
    <property type="entry name" value="Ribonuclease E inhibitor RraA/RraA-like"/>
    <property type="match status" value="1"/>
</dbReference>
<keyword evidence="12" id="KW-1185">Reference proteome</keyword>
<dbReference type="AlphaFoldDB" id="A0A0U4FNF7"/>
<evidence type="ECO:0000313" key="11">
    <source>
        <dbReference type="EMBL" id="ALX50190.1"/>
    </source>
</evidence>
<dbReference type="EC" id="4.1.3.17" evidence="10"/>
<dbReference type="GO" id="GO:0046872">
    <property type="term" value="F:metal ion binding"/>
    <property type="evidence" value="ECO:0007669"/>
    <property type="project" value="UniProtKB-KW"/>
</dbReference>
<dbReference type="GO" id="GO:0051252">
    <property type="term" value="P:regulation of RNA metabolic process"/>
    <property type="evidence" value="ECO:0007669"/>
    <property type="project" value="InterPro"/>
</dbReference>
<dbReference type="EMBL" id="CP013862">
    <property type="protein sequence ID" value="ALX50190.1"/>
    <property type="molecule type" value="Genomic_DNA"/>
</dbReference>